<dbReference type="InterPro" id="IPR056911">
    <property type="entry name" value="Phage_Znf_bind_put"/>
</dbReference>
<dbReference type="AlphaFoldDB" id="A0A2W5TGZ9"/>
<evidence type="ECO:0000259" key="1">
    <source>
        <dbReference type="Pfam" id="PF24623"/>
    </source>
</evidence>
<reference evidence="2 3" key="1">
    <citation type="submission" date="2017-08" db="EMBL/GenBank/DDBJ databases">
        <title>Infants hospitalized years apart are colonized by the same room-sourced microbial strains.</title>
        <authorList>
            <person name="Brooks B."/>
            <person name="Olm M.R."/>
            <person name="Firek B.A."/>
            <person name="Baker R."/>
            <person name="Thomas B.C."/>
            <person name="Morowitz M.J."/>
            <person name="Banfield J.F."/>
        </authorList>
    </citation>
    <scope>NUCLEOTIDE SEQUENCE [LARGE SCALE GENOMIC DNA]</scope>
    <source>
        <strain evidence="2">S2_005_001_R2_27</strain>
    </source>
</reference>
<dbReference type="Proteomes" id="UP000248887">
    <property type="component" value="Unassembled WGS sequence"/>
</dbReference>
<sequence>MRFRCHRCGQTWPDHPVTRIPCPTCRAAAGTWCRRPSGHRAMELHVDREHSALAMGCLQRCPGPGGDAQLSLDLQPSTRALEMLPSVYPSPGRSTSRGA</sequence>
<name>A0A2W5TGZ9_ANCNO</name>
<evidence type="ECO:0000313" key="2">
    <source>
        <dbReference type="EMBL" id="PZQ85480.1"/>
    </source>
</evidence>
<gene>
    <name evidence="2" type="ORF">DI549_02090</name>
</gene>
<protein>
    <recommendedName>
        <fullName evidence="1">DNA-binding phage zinc finger domain-containing protein</fullName>
    </recommendedName>
</protein>
<feature type="domain" description="DNA-binding phage zinc finger" evidence="1">
    <location>
        <begin position="16"/>
        <end position="49"/>
    </location>
</feature>
<accession>A0A2W5TGZ9</accession>
<dbReference type="Pfam" id="PF24623">
    <property type="entry name" value="Phage_zn_bind_8"/>
    <property type="match status" value="1"/>
</dbReference>
<comment type="caution">
    <text evidence="2">The sequence shown here is derived from an EMBL/GenBank/DDBJ whole genome shotgun (WGS) entry which is preliminary data.</text>
</comment>
<organism evidence="2 3">
    <name type="scientific">Ancylobacter novellus</name>
    <name type="common">Thiobacillus novellus</name>
    <dbReference type="NCBI Taxonomy" id="921"/>
    <lineage>
        <taxon>Bacteria</taxon>
        <taxon>Pseudomonadati</taxon>
        <taxon>Pseudomonadota</taxon>
        <taxon>Alphaproteobacteria</taxon>
        <taxon>Hyphomicrobiales</taxon>
        <taxon>Xanthobacteraceae</taxon>
        <taxon>Ancylobacter</taxon>
    </lineage>
</organism>
<proteinExistence type="predicted"/>
<evidence type="ECO:0000313" key="3">
    <source>
        <dbReference type="Proteomes" id="UP000248887"/>
    </source>
</evidence>
<dbReference type="EMBL" id="QFQD01000003">
    <property type="protein sequence ID" value="PZQ85480.1"/>
    <property type="molecule type" value="Genomic_DNA"/>
</dbReference>